<dbReference type="EMBL" id="CP042425">
    <property type="protein sequence ID" value="QEL15055.1"/>
    <property type="molecule type" value="Genomic_DNA"/>
</dbReference>
<proteinExistence type="inferred from homology"/>
<comment type="similarity">
    <text evidence="2">Belongs to the bacterial sugar transferase family.</text>
</comment>
<dbReference type="OrthoDB" id="9766874at2"/>
<evidence type="ECO:0000313" key="9">
    <source>
        <dbReference type="EMBL" id="QEL15055.1"/>
    </source>
</evidence>
<evidence type="ECO:0000313" key="10">
    <source>
        <dbReference type="Proteomes" id="UP000324974"/>
    </source>
</evidence>
<reference evidence="10" key="1">
    <citation type="submission" date="2019-08" db="EMBL/GenBank/DDBJ databases">
        <title>Limnoglobus roseus gen. nov., sp. nov., a novel freshwater planctomycete with a giant genome from the family Gemmataceae.</title>
        <authorList>
            <person name="Kulichevskaya I.S."/>
            <person name="Naumoff D.G."/>
            <person name="Miroshnikov K."/>
            <person name="Ivanova A."/>
            <person name="Philippov D.A."/>
            <person name="Hakobyan A."/>
            <person name="Rijpstra I.C."/>
            <person name="Sinninghe Damste J.S."/>
            <person name="Liesack W."/>
            <person name="Dedysh S.N."/>
        </authorList>
    </citation>
    <scope>NUCLEOTIDE SEQUENCE [LARGE SCALE GENOMIC DNA]</scope>
    <source>
        <strain evidence="10">PX52</strain>
    </source>
</reference>
<dbReference type="GO" id="GO:0016780">
    <property type="term" value="F:phosphotransferase activity, for other substituted phosphate groups"/>
    <property type="evidence" value="ECO:0007669"/>
    <property type="project" value="TreeGrafter"/>
</dbReference>
<dbReference type="GO" id="GO:0016020">
    <property type="term" value="C:membrane"/>
    <property type="evidence" value="ECO:0007669"/>
    <property type="project" value="UniProtKB-SubCell"/>
</dbReference>
<dbReference type="InterPro" id="IPR003362">
    <property type="entry name" value="Bact_transf"/>
</dbReference>
<feature type="transmembrane region" description="Helical" evidence="7">
    <location>
        <begin position="283"/>
        <end position="304"/>
    </location>
</feature>
<feature type="domain" description="Bacterial sugar transferase" evidence="8">
    <location>
        <begin position="278"/>
        <end position="459"/>
    </location>
</feature>
<sequence length="467" mass="52821">MIARSSEPLRAWFQFWDLAATALAWLAADFVRLRSGWVPITAPDTPEFELCVGQLPLVTILGIVAYRVSQMYDVTRLSRFREELYHVAKGVGFLTLLIVAITFAMQSPYRPRAVFALFTPFTIVGIVLARRLSWFALGRLRARGYNQSHALIVGTGRLARTTARTLESAAWMGIQTVAYVDDEPDQPRMNLPVVGPFADLPRLVAEMHIEHVFIALPMNRYGDVRRVFDALSQTTVEMRLIADAPAMSALSLTTTNLNGMTVLGLRENRHFGANVAIKRVMDFTLALVGLVVLSPVLALIALLVKLSSKGPVLYRQERCSLDGRRFQMLKFRSMRPDSEAKTGAVWTAKNDPRCTRIGAIIRKTNLDELPQLFNVLWGDMSLVGPRPERPVFVDQFKKTIPNYMARHAVKAGLTGWAQVNGWRGNSSLRRRIQFDLYYITHWNPFFDLRIMVLTLVTMVLKKQKHAY</sequence>
<dbReference type="SUPFAM" id="SSF51735">
    <property type="entry name" value="NAD(P)-binding Rossmann-fold domains"/>
    <property type="match status" value="1"/>
</dbReference>
<keyword evidence="6 7" id="KW-0472">Membrane</keyword>
<evidence type="ECO:0000256" key="3">
    <source>
        <dbReference type="ARBA" id="ARBA00022679"/>
    </source>
</evidence>
<dbReference type="PANTHER" id="PTHR30576:SF0">
    <property type="entry name" value="UNDECAPRENYL-PHOSPHATE N-ACETYLGALACTOSAMINYL 1-PHOSPHATE TRANSFERASE-RELATED"/>
    <property type="match status" value="1"/>
</dbReference>
<evidence type="ECO:0000256" key="6">
    <source>
        <dbReference type="ARBA" id="ARBA00023136"/>
    </source>
</evidence>
<dbReference type="Proteomes" id="UP000324974">
    <property type="component" value="Chromosome"/>
</dbReference>
<dbReference type="Gene3D" id="3.40.50.720">
    <property type="entry name" value="NAD(P)-binding Rossmann-like Domain"/>
    <property type="match status" value="1"/>
</dbReference>
<dbReference type="NCBIfam" id="TIGR03023">
    <property type="entry name" value="WcaJ_sugtrans"/>
    <property type="match status" value="1"/>
</dbReference>
<dbReference type="AlphaFoldDB" id="A0A5C1A943"/>
<feature type="transmembrane region" description="Helical" evidence="7">
    <location>
        <begin position="87"/>
        <end position="107"/>
    </location>
</feature>
<keyword evidence="4 7" id="KW-0812">Transmembrane</keyword>
<dbReference type="InterPro" id="IPR017473">
    <property type="entry name" value="Undecaprenyl-P_gluc_Ptfrase"/>
</dbReference>
<evidence type="ECO:0000256" key="4">
    <source>
        <dbReference type="ARBA" id="ARBA00022692"/>
    </source>
</evidence>
<keyword evidence="10" id="KW-1185">Reference proteome</keyword>
<dbReference type="Pfam" id="PF13727">
    <property type="entry name" value="CoA_binding_3"/>
    <property type="match status" value="1"/>
</dbReference>
<keyword evidence="3 9" id="KW-0808">Transferase</keyword>
<evidence type="ECO:0000259" key="8">
    <source>
        <dbReference type="Pfam" id="PF02397"/>
    </source>
</evidence>
<dbReference type="InterPro" id="IPR036291">
    <property type="entry name" value="NAD(P)-bd_dom_sf"/>
</dbReference>
<accession>A0A5C1A943</accession>
<evidence type="ECO:0000256" key="5">
    <source>
        <dbReference type="ARBA" id="ARBA00022989"/>
    </source>
</evidence>
<dbReference type="RefSeq" id="WP_149109903.1">
    <property type="nucleotide sequence ID" value="NZ_CP042425.1"/>
</dbReference>
<dbReference type="Pfam" id="PF02397">
    <property type="entry name" value="Bac_transf"/>
    <property type="match status" value="1"/>
</dbReference>
<feature type="transmembrane region" description="Helical" evidence="7">
    <location>
        <begin position="113"/>
        <end position="133"/>
    </location>
</feature>
<gene>
    <name evidence="9" type="ORF">PX52LOC_01961</name>
</gene>
<evidence type="ECO:0000256" key="2">
    <source>
        <dbReference type="ARBA" id="ARBA00006464"/>
    </source>
</evidence>
<organism evidence="9 10">
    <name type="scientific">Limnoglobus roseus</name>
    <dbReference type="NCBI Taxonomy" id="2598579"/>
    <lineage>
        <taxon>Bacteria</taxon>
        <taxon>Pseudomonadati</taxon>
        <taxon>Planctomycetota</taxon>
        <taxon>Planctomycetia</taxon>
        <taxon>Gemmatales</taxon>
        <taxon>Gemmataceae</taxon>
        <taxon>Limnoglobus</taxon>
    </lineage>
</organism>
<dbReference type="PANTHER" id="PTHR30576">
    <property type="entry name" value="COLANIC BIOSYNTHESIS UDP-GLUCOSE LIPID CARRIER TRANSFERASE"/>
    <property type="match status" value="1"/>
</dbReference>
<dbReference type="InterPro" id="IPR017475">
    <property type="entry name" value="EPS_sugar_tfrase"/>
</dbReference>
<evidence type="ECO:0000256" key="1">
    <source>
        <dbReference type="ARBA" id="ARBA00004141"/>
    </source>
</evidence>
<evidence type="ECO:0000256" key="7">
    <source>
        <dbReference type="SAM" id="Phobius"/>
    </source>
</evidence>
<comment type="subcellular location">
    <subcellularLocation>
        <location evidence="1">Membrane</location>
        <topology evidence="1">Multi-pass membrane protein</topology>
    </subcellularLocation>
</comment>
<dbReference type="KEGG" id="lrs:PX52LOC_01961"/>
<name>A0A5C1A943_9BACT</name>
<dbReference type="NCBIfam" id="TIGR03025">
    <property type="entry name" value="EPS_sugtrans"/>
    <property type="match status" value="1"/>
</dbReference>
<keyword evidence="5 7" id="KW-1133">Transmembrane helix</keyword>
<protein>
    <submittedName>
        <fullName evidence="9">Undecaprenyl-phosphate glucose phosphotransferase</fullName>
    </submittedName>
</protein>